<organism evidence="2 3">
    <name type="scientific">Streptomyces acidiscabies</name>
    <dbReference type="NCBI Taxonomy" id="42234"/>
    <lineage>
        <taxon>Bacteria</taxon>
        <taxon>Bacillati</taxon>
        <taxon>Actinomycetota</taxon>
        <taxon>Actinomycetes</taxon>
        <taxon>Kitasatosporales</taxon>
        <taxon>Streptomycetaceae</taxon>
        <taxon>Streptomyces</taxon>
    </lineage>
</organism>
<dbReference type="GO" id="GO:0005737">
    <property type="term" value="C:cytoplasm"/>
    <property type="evidence" value="ECO:0007669"/>
    <property type="project" value="TreeGrafter"/>
</dbReference>
<sequence>METVEGVRTGGVSHWNQQLGLPSTAEPLPGDRTADVCIVGGGLTGLWTAYYLSEANPTLDIVVLEAEFVGYGASGRNGGWLSAELPGSRATYARGPGGTAAVDRLAAELADTVDRVIDVCHTHGIDADVAKSGVLYVATSAAQMARLQSAPPGPGSRVQILDGEQSSARIKVAGTRGAVLDPQCARVHPAKLVRGLAAVVQSRGVRIYERTEVQRVEPGRAVCESGTVTAPFVLKCLEGYSAGLPGHRRTWLPMNSAMVVTEPLSQDLWDELGWGGNELLGDLANAYFYAQRTADGRIALGGRGRPYRYGSATDVDGITQAWTIRSLSETLRRAFPQLNGVALDHAWCGVLAVPRDWCASVSLDPRTGVGFAGGYVGSGLTATNLAGRTLRDLVLGEQTDLTGLAWTNRPVRRWEPEPLRWLGVNGMYALYRAADRREMAGLSHTSRFGRLADRISGR</sequence>
<reference evidence="3" key="1">
    <citation type="submission" date="2014-07" db="EMBL/GenBank/DDBJ databases">
        <title>Genome sequencing of plant-pathogenic Streptomyces species.</title>
        <authorList>
            <person name="Harrison J."/>
            <person name="Sapp M."/>
            <person name="Thwaites R."/>
            <person name="Studholme D.J."/>
        </authorList>
    </citation>
    <scope>NUCLEOTIDE SEQUENCE [LARGE SCALE GENOMIC DNA]</scope>
    <source>
        <strain evidence="3">NCPPB 4445</strain>
    </source>
</reference>
<protein>
    <submittedName>
        <fullName evidence="2">FAD-dependent oxidoreductase</fullName>
    </submittedName>
</protein>
<dbReference type="Gene3D" id="3.50.50.60">
    <property type="entry name" value="FAD/NAD(P)-binding domain"/>
    <property type="match status" value="1"/>
</dbReference>
<dbReference type="SUPFAM" id="SSF51905">
    <property type="entry name" value="FAD/NAD(P)-binding domain"/>
    <property type="match status" value="1"/>
</dbReference>
<name>A0A0L0JCC6_9ACTN</name>
<dbReference type="EMBL" id="JPPY01000263">
    <property type="protein sequence ID" value="KND23273.1"/>
    <property type="molecule type" value="Genomic_DNA"/>
</dbReference>
<dbReference type="Pfam" id="PF01266">
    <property type="entry name" value="DAO"/>
    <property type="match status" value="1"/>
</dbReference>
<evidence type="ECO:0000259" key="1">
    <source>
        <dbReference type="Pfam" id="PF01266"/>
    </source>
</evidence>
<accession>A0A0L0JCC6</accession>
<dbReference type="AlphaFoldDB" id="A0A0L0JCC6"/>
<evidence type="ECO:0000313" key="3">
    <source>
        <dbReference type="Proteomes" id="UP000037151"/>
    </source>
</evidence>
<dbReference type="Proteomes" id="UP000037151">
    <property type="component" value="Unassembled WGS sequence"/>
</dbReference>
<proteinExistence type="predicted"/>
<dbReference type="Gene3D" id="3.30.9.10">
    <property type="entry name" value="D-Amino Acid Oxidase, subunit A, domain 2"/>
    <property type="match status" value="1"/>
</dbReference>
<feature type="domain" description="FAD dependent oxidoreductase" evidence="1">
    <location>
        <begin position="35"/>
        <end position="393"/>
    </location>
</feature>
<dbReference type="PANTHER" id="PTHR13847:SF285">
    <property type="entry name" value="FAD DEPENDENT OXIDOREDUCTASE DOMAIN-CONTAINING PROTEIN"/>
    <property type="match status" value="1"/>
</dbReference>
<dbReference type="PATRIC" id="fig|42234.21.peg.9282"/>
<dbReference type="InterPro" id="IPR006076">
    <property type="entry name" value="FAD-dep_OxRdtase"/>
</dbReference>
<dbReference type="PANTHER" id="PTHR13847">
    <property type="entry name" value="SARCOSINE DEHYDROGENASE-RELATED"/>
    <property type="match status" value="1"/>
</dbReference>
<dbReference type="OrthoDB" id="9805852at2"/>
<evidence type="ECO:0000313" key="2">
    <source>
        <dbReference type="EMBL" id="KND23273.1"/>
    </source>
</evidence>
<dbReference type="RefSeq" id="WP_050375833.1">
    <property type="nucleotide sequence ID" value="NZ_KQ257835.1"/>
</dbReference>
<gene>
    <name evidence="2" type="ORF">IQ63_45190</name>
</gene>
<dbReference type="InterPro" id="IPR036188">
    <property type="entry name" value="FAD/NAD-bd_sf"/>
</dbReference>
<comment type="caution">
    <text evidence="2">The sequence shown here is derived from an EMBL/GenBank/DDBJ whole genome shotgun (WGS) entry which is preliminary data.</text>
</comment>